<dbReference type="InterPro" id="IPR001370">
    <property type="entry name" value="BIR_rpt"/>
</dbReference>
<proteinExistence type="predicted"/>
<organism evidence="2 3">
    <name type="scientific">Tetranychus urticae</name>
    <name type="common">Two-spotted spider mite</name>
    <dbReference type="NCBI Taxonomy" id="32264"/>
    <lineage>
        <taxon>Eukaryota</taxon>
        <taxon>Metazoa</taxon>
        <taxon>Ecdysozoa</taxon>
        <taxon>Arthropoda</taxon>
        <taxon>Chelicerata</taxon>
        <taxon>Arachnida</taxon>
        <taxon>Acari</taxon>
        <taxon>Acariformes</taxon>
        <taxon>Trombidiformes</taxon>
        <taxon>Prostigmata</taxon>
        <taxon>Eleutherengona</taxon>
        <taxon>Raphignathae</taxon>
        <taxon>Tetranychoidea</taxon>
        <taxon>Tetranychidae</taxon>
        <taxon>Tetranychus</taxon>
    </lineage>
</organism>
<accession>T1JTC6</accession>
<dbReference type="PROSITE" id="PS50143">
    <property type="entry name" value="BIR_REPEAT_2"/>
    <property type="match status" value="1"/>
</dbReference>
<dbReference type="EMBL" id="CAEY01000474">
    <property type="status" value="NOT_ANNOTATED_CDS"/>
    <property type="molecule type" value="Genomic_DNA"/>
</dbReference>
<dbReference type="InterPro" id="IPR050784">
    <property type="entry name" value="IAP"/>
</dbReference>
<keyword evidence="3" id="KW-1185">Reference proteome</keyword>
<dbReference type="CDD" id="cd00022">
    <property type="entry name" value="BIR"/>
    <property type="match status" value="1"/>
</dbReference>
<evidence type="ECO:0000313" key="2">
    <source>
        <dbReference type="EnsemblMetazoa" id="tetur01g13630.1"/>
    </source>
</evidence>
<evidence type="ECO:0000313" key="3">
    <source>
        <dbReference type="Proteomes" id="UP000015104"/>
    </source>
</evidence>
<dbReference type="PANTHER" id="PTHR10044">
    <property type="entry name" value="INHIBITOR OF APOPTOSIS"/>
    <property type="match status" value="1"/>
</dbReference>
<dbReference type="SMART" id="SM00238">
    <property type="entry name" value="BIR"/>
    <property type="match status" value="1"/>
</dbReference>
<reference evidence="3" key="1">
    <citation type="submission" date="2011-08" db="EMBL/GenBank/DDBJ databases">
        <authorList>
            <person name="Rombauts S."/>
        </authorList>
    </citation>
    <scope>NUCLEOTIDE SEQUENCE</scope>
    <source>
        <strain evidence="3">London</strain>
    </source>
</reference>
<dbReference type="PANTHER" id="PTHR10044:SF139">
    <property type="entry name" value="DEATH-ASSOCIATED INHIBITOR OF APOPTOSIS 2"/>
    <property type="match status" value="1"/>
</dbReference>
<feature type="coiled-coil region" evidence="1">
    <location>
        <begin position="102"/>
        <end position="139"/>
    </location>
</feature>
<dbReference type="SUPFAM" id="SSF57924">
    <property type="entry name" value="Inhibitor of apoptosis (IAP) repeat"/>
    <property type="match status" value="1"/>
</dbReference>
<dbReference type="EnsemblMetazoa" id="tetur01g13630.1">
    <property type="protein sequence ID" value="tetur01g13630.1"/>
    <property type="gene ID" value="tetur01g13630"/>
</dbReference>
<keyword evidence="1" id="KW-0175">Coiled coil</keyword>
<protein>
    <submittedName>
        <fullName evidence="2">Uncharacterized protein</fullName>
    </submittedName>
</protein>
<dbReference type="GO" id="GO:0005634">
    <property type="term" value="C:nucleus"/>
    <property type="evidence" value="ECO:0007669"/>
    <property type="project" value="TreeGrafter"/>
</dbReference>
<dbReference type="eggNOG" id="KOG1101">
    <property type="taxonomic scope" value="Eukaryota"/>
</dbReference>
<dbReference type="Gene3D" id="1.10.1170.10">
    <property type="entry name" value="Inhibitor Of Apoptosis Protein (2mihbC-IAP-1), Chain A"/>
    <property type="match status" value="1"/>
</dbReference>
<sequence>MSSTSNIYFSELERLKTFRENGWPHSFLSPEIMAKCGFYYTGIRDQVKCPFCDIVIFYWDDAAEPIDEHIFASKNCRFVNGYDVGNIFIGNDPREIFELSPKEEVETKKILSNNEKKRLRKKKKKMDEQSSRLNEVTDLMIRQMFEDDIDI</sequence>
<evidence type="ECO:0000256" key="1">
    <source>
        <dbReference type="SAM" id="Coils"/>
    </source>
</evidence>
<dbReference type="STRING" id="32264.T1JTC6"/>
<dbReference type="GO" id="GO:0005737">
    <property type="term" value="C:cytoplasm"/>
    <property type="evidence" value="ECO:0007669"/>
    <property type="project" value="TreeGrafter"/>
</dbReference>
<dbReference type="HOGENOM" id="CLU_895236_0_0_1"/>
<name>T1JTC6_TETUR</name>
<dbReference type="AlphaFoldDB" id="T1JTC6"/>
<dbReference type="Proteomes" id="UP000015104">
    <property type="component" value="Unassembled WGS sequence"/>
</dbReference>
<dbReference type="Pfam" id="PF00653">
    <property type="entry name" value="BIR"/>
    <property type="match status" value="1"/>
</dbReference>
<reference evidence="2" key="2">
    <citation type="submission" date="2015-06" db="UniProtKB">
        <authorList>
            <consortium name="EnsemblMetazoa"/>
        </authorList>
    </citation>
    <scope>IDENTIFICATION</scope>
</reference>
<dbReference type="GO" id="GO:0051726">
    <property type="term" value="P:regulation of cell cycle"/>
    <property type="evidence" value="ECO:0007669"/>
    <property type="project" value="TreeGrafter"/>
</dbReference>